<organism evidence="2 3">
    <name type="scientific">Cellulomonas hominis</name>
    <dbReference type="NCBI Taxonomy" id="156981"/>
    <lineage>
        <taxon>Bacteria</taxon>
        <taxon>Bacillati</taxon>
        <taxon>Actinomycetota</taxon>
        <taxon>Actinomycetes</taxon>
        <taxon>Micrococcales</taxon>
        <taxon>Cellulomonadaceae</taxon>
        <taxon>Cellulomonas</taxon>
    </lineage>
</organism>
<evidence type="ECO:0000313" key="2">
    <source>
        <dbReference type="EMBL" id="TKR26969.1"/>
    </source>
</evidence>
<reference evidence="2 3" key="1">
    <citation type="submission" date="2019-05" db="EMBL/GenBank/DDBJ databases">
        <title>Genome sequence of Cellulomonas hominis strain CS1.</title>
        <authorList>
            <person name="Belmont J."/>
            <person name="Maclea K.S."/>
        </authorList>
    </citation>
    <scope>NUCLEOTIDE SEQUENCE [LARGE SCALE GENOMIC DNA]</scope>
    <source>
        <strain evidence="2 3">CS1</strain>
    </source>
</reference>
<dbReference type="AlphaFoldDB" id="A0A7Z8NRS3"/>
<sequence>MVPLAEAARGGPGGLKPDALTGAQAEKKNYAQRFSNELAKVVAERLRPRYPRARVTPFEDGRGQEFTVGAAIDKKKTDVGVWDDAAGLVLGVSIKTYSFRDPSTRNGVTRLGRYQKNVKRNDMELRDEADVLHRRQPFAVLAALFFLPIDACWDAGTASSNSSFAHVVFTLRKRTGRSDPHTSRSDLFERVYVGLFSDDGAVQFFDVAQPPRRNQPPRSDQTLSLAELVDRLADEVTVRNVGSLPADRYTPDDASWSPPSEADDFGAEAPLLFEDALDDFDDGE</sequence>
<evidence type="ECO:0000256" key="1">
    <source>
        <dbReference type="SAM" id="MobiDB-lite"/>
    </source>
</evidence>
<comment type="caution">
    <text evidence="2">The sequence shown here is derived from an EMBL/GenBank/DDBJ whole genome shotgun (WGS) entry which is preliminary data.</text>
</comment>
<dbReference type="Proteomes" id="UP000308121">
    <property type="component" value="Unassembled WGS sequence"/>
</dbReference>
<dbReference type="EMBL" id="SZYE01000010">
    <property type="protein sequence ID" value="TKR26969.1"/>
    <property type="molecule type" value="Genomic_DNA"/>
</dbReference>
<protein>
    <submittedName>
        <fullName evidence="2">Uncharacterized protein</fullName>
    </submittedName>
</protein>
<proteinExistence type="predicted"/>
<evidence type="ECO:0000313" key="3">
    <source>
        <dbReference type="Proteomes" id="UP000308121"/>
    </source>
</evidence>
<dbReference type="RefSeq" id="WP_154728218.1">
    <property type="nucleotide sequence ID" value="NZ_SZYE01000010.1"/>
</dbReference>
<accession>A0A7Z8NRS3</accession>
<feature type="region of interest" description="Disordered" evidence="1">
    <location>
        <begin position="243"/>
        <end position="267"/>
    </location>
</feature>
<dbReference type="OrthoDB" id="4467760at2"/>
<feature type="region of interest" description="Disordered" evidence="1">
    <location>
        <begin position="1"/>
        <end position="20"/>
    </location>
</feature>
<name>A0A7Z8NRS3_9CELL</name>
<gene>
    <name evidence="2" type="ORF">FA014_02930</name>
</gene>